<comment type="caution">
    <text evidence="2">The sequence shown here is derived from an EMBL/GenBank/DDBJ whole genome shotgun (WGS) entry which is preliminary data.</text>
</comment>
<sequence>MKKVALSFVLAALSLVFSCKEKPSNLGDDPKPGTLAIADTTPNTPDYLYVTAPSGLTLREFNNLNSEKLAVMPYGTKVKIITSEKNSTMTVGGIKGGMNEVEFNHKSGYAFNGYLSKFFPPEKDIKAKVYVEELNKLFPKASYTESVGGTASNPSNTQIVELPTNQWHEAFYVAQKLYRIPSAFSFPNPKGKDKEVISDAKKTPTLWISELQIERTNDILQSIIYSYAGEGFASTITITKEGDKMKIKEHMIAD</sequence>
<evidence type="ECO:0000313" key="3">
    <source>
        <dbReference type="Proteomes" id="UP000077013"/>
    </source>
</evidence>
<dbReference type="PROSITE" id="PS51781">
    <property type="entry name" value="SH3B"/>
    <property type="match status" value="1"/>
</dbReference>
<dbReference type="PROSITE" id="PS51257">
    <property type="entry name" value="PROKAR_LIPOPROTEIN"/>
    <property type="match status" value="1"/>
</dbReference>
<dbReference type="Gene3D" id="2.30.30.40">
    <property type="entry name" value="SH3 Domains"/>
    <property type="match status" value="1"/>
</dbReference>
<accession>A0A167J4D9</accession>
<dbReference type="EMBL" id="LRXL01000026">
    <property type="protein sequence ID" value="OAB80324.1"/>
    <property type="molecule type" value="Genomic_DNA"/>
</dbReference>
<evidence type="ECO:0000313" key="2">
    <source>
        <dbReference type="EMBL" id="OAB80324.1"/>
    </source>
</evidence>
<gene>
    <name evidence="2" type="ORF">ULVI_06195</name>
</gene>
<protein>
    <recommendedName>
        <fullName evidence="1">SH3b domain-containing protein</fullName>
    </recommendedName>
</protein>
<reference evidence="2 3" key="1">
    <citation type="submission" date="2016-02" db="EMBL/GenBank/DDBJ databases">
        <title>Ulvibacter sp. LPB0005, isolated from Thais luteostoma.</title>
        <authorList>
            <person name="Shin S.-K."/>
            <person name="Yi H."/>
        </authorList>
    </citation>
    <scope>NUCLEOTIDE SEQUENCE [LARGE SCALE GENOMIC DNA]</scope>
    <source>
        <strain evidence="2 3">LPB0005</strain>
    </source>
</reference>
<dbReference type="AlphaFoldDB" id="A0A167J4D9"/>
<feature type="domain" description="SH3b" evidence="1">
    <location>
        <begin position="45"/>
        <end position="119"/>
    </location>
</feature>
<organism evidence="2 3">
    <name type="scientific">Cochleicola gelatinilyticus</name>
    <dbReference type="NCBI Taxonomy" id="1763537"/>
    <lineage>
        <taxon>Bacteria</taxon>
        <taxon>Pseudomonadati</taxon>
        <taxon>Bacteroidota</taxon>
        <taxon>Flavobacteriia</taxon>
        <taxon>Flavobacteriales</taxon>
        <taxon>Flavobacteriaceae</taxon>
        <taxon>Cochleicola</taxon>
    </lineage>
</organism>
<dbReference type="OrthoDB" id="1427840at2"/>
<keyword evidence="3" id="KW-1185">Reference proteome</keyword>
<dbReference type="InterPro" id="IPR003646">
    <property type="entry name" value="SH3-like_bac-type"/>
</dbReference>
<dbReference type="RefSeq" id="WP_068590792.1">
    <property type="nucleotide sequence ID" value="NZ_LRXL01000026.1"/>
</dbReference>
<proteinExistence type="predicted"/>
<evidence type="ECO:0000259" key="1">
    <source>
        <dbReference type="PROSITE" id="PS51781"/>
    </source>
</evidence>
<dbReference type="STRING" id="1763537.ULVI_06195"/>
<dbReference type="Proteomes" id="UP000077013">
    <property type="component" value="Unassembled WGS sequence"/>
</dbReference>
<name>A0A167J4D9_9FLAO</name>